<reference evidence="2 3" key="1">
    <citation type="submission" date="2019-03" db="EMBL/GenBank/DDBJ databases">
        <title>First draft genome of Liparis tanakae, snailfish: a comprehensive survey of snailfish specific genes.</title>
        <authorList>
            <person name="Kim W."/>
            <person name="Song I."/>
            <person name="Jeong J.-H."/>
            <person name="Kim D."/>
            <person name="Kim S."/>
            <person name="Ryu S."/>
            <person name="Song J.Y."/>
            <person name="Lee S.K."/>
        </authorList>
    </citation>
    <scope>NUCLEOTIDE SEQUENCE [LARGE SCALE GENOMIC DNA]</scope>
    <source>
        <tissue evidence="2">Muscle</tissue>
    </source>
</reference>
<evidence type="ECO:0000313" key="3">
    <source>
        <dbReference type="Proteomes" id="UP000314294"/>
    </source>
</evidence>
<gene>
    <name evidence="2" type="ORF">EYF80_053139</name>
</gene>
<comment type="caution">
    <text evidence="2">The sequence shown here is derived from an EMBL/GenBank/DDBJ whole genome shotgun (WGS) entry which is preliminary data.</text>
</comment>
<accession>A0A4Z2F7D1</accession>
<dbReference type="Proteomes" id="UP000314294">
    <property type="component" value="Unassembled WGS sequence"/>
</dbReference>
<name>A0A4Z2F7D1_9TELE</name>
<evidence type="ECO:0000313" key="2">
    <source>
        <dbReference type="EMBL" id="TNN36704.1"/>
    </source>
</evidence>
<feature type="region of interest" description="Disordered" evidence="1">
    <location>
        <begin position="30"/>
        <end position="70"/>
    </location>
</feature>
<proteinExistence type="predicted"/>
<organism evidence="2 3">
    <name type="scientific">Liparis tanakae</name>
    <name type="common">Tanaka's snailfish</name>
    <dbReference type="NCBI Taxonomy" id="230148"/>
    <lineage>
        <taxon>Eukaryota</taxon>
        <taxon>Metazoa</taxon>
        <taxon>Chordata</taxon>
        <taxon>Craniata</taxon>
        <taxon>Vertebrata</taxon>
        <taxon>Euteleostomi</taxon>
        <taxon>Actinopterygii</taxon>
        <taxon>Neopterygii</taxon>
        <taxon>Teleostei</taxon>
        <taxon>Neoteleostei</taxon>
        <taxon>Acanthomorphata</taxon>
        <taxon>Eupercaria</taxon>
        <taxon>Perciformes</taxon>
        <taxon>Cottioidei</taxon>
        <taxon>Cottales</taxon>
        <taxon>Liparidae</taxon>
        <taxon>Liparis</taxon>
    </lineage>
</organism>
<feature type="compositionally biased region" description="Low complexity" evidence="1">
    <location>
        <begin position="30"/>
        <end position="48"/>
    </location>
</feature>
<protein>
    <submittedName>
        <fullName evidence="2">Uncharacterized protein</fullName>
    </submittedName>
</protein>
<sequence>MVNRMKFRNSEQFLMVQSFVSFLDRVPQYSPGDGQSGSFPSSSSFVPSTQNHSPPKKRRLVQTCGTQGEP</sequence>
<dbReference type="EMBL" id="SRLO01001583">
    <property type="protein sequence ID" value="TNN36704.1"/>
    <property type="molecule type" value="Genomic_DNA"/>
</dbReference>
<keyword evidence="3" id="KW-1185">Reference proteome</keyword>
<evidence type="ECO:0000256" key="1">
    <source>
        <dbReference type="SAM" id="MobiDB-lite"/>
    </source>
</evidence>
<dbReference type="AlphaFoldDB" id="A0A4Z2F7D1"/>